<dbReference type="Proteomes" id="UP000074108">
    <property type="component" value="Unassembled WGS sequence"/>
</dbReference>
<evidence type="ECO:0000313" key="2">
    <source>
        <dbReference type="EMBL" id="KUP09458.1"/>
    </source>
</evidence>
<evidence type="ECO:0000256" key="1">
    <source>
        <dbReference type="SAM" id="Coils"/>
    </source>
</evidence>
<sequence>MTILSYLSYLVSKQYEKREQLLRLNVAQSSLDALQGEFLQSQSTLKNPELTQRTWHGDRARRFEEARDDLLYSYKDISYTQLDQALTTIEQKASSLQAEIQSLETHIFNERERLERERREEV</sequence>
<name>A0A147KCN6_9BACI</name>
<keyword evidence="1" id="KW-0175">Coiled coil</keyword>
<reference evidence="2 3" key="1">
    <citation type="journal article" date="2016" name="Front. Microbiol.">
        <title>Microevolution Analysis of Bacillus coahuilensis Unveils Differences in Phosphorus Acquisition Strategies and Their Regulation.</title>
        <authorList>
            <person name="Gomez-Lunar Z."/>
            <person name="Hernandez-Gonzalez I."/>
            <person name="Rodriguez-Torres M.D."/>
            <person name="Souza V."/>
            <person name="Olmedo-Alvarez G."/>
        </authorList>
    </citation>
    <scope>NUCLEOTIDE SEQUENCE [LARGE SCALE GENOMIC DNA]</scope>
    <source>
        <strain evidence="3">p1.1.43</strain>
    </source>
</reference>
<protein>
    <submittedName>
        <fullName evidence="2">Uncharacterized protein</fullName>
    </submittedName>
</protein>
<accession>A0A147KCN6</accession>
<dbReference type="PATRIC" id="fig|1150625.3.peg.128"/>
<feature type="coiled-coil region" evidence="1">
    <location>
        <begin position="79"/>
        <end position="120"/>
    </location>
</feature>
<proteinExistence type="predicted"/>
<evidence type="ECO:0000313" key="3">
    <source>
        <dbReference type="Proteomes" id="UP000074108"/>
    </source>
</evidence>
<dbReference type="InterPro" id="IPR031681">
    <property type="entry name" value="YwqH-like"/>
</dbReference>
<dbReference type="AlphaFoldDB" id="A0A147KCN6"/>
<gene>
    <name evidence="2" type="ORF">Q75_00620</name>
</gene>
<organism evidence="2 3">
    <name type="scientific">Bacillus coahuilensis p1.1.43</name>
    <dbReference type="NCBI Taxonomy" id="1150625"/>
    <lineage>
        <taxon>Bacteria</taxon>
        <taxon>Bacillati</taxon>
        <taxon>Bacillota</taxon>
        <taxon>Bacilli</taxon>
        <taxon>Bacillales</taxon>
        <taxon>Bacillaceae</taxon>
        <taxon>Bacillus</taxon>
    </lineage>
</organism>
<comment type="caution">
    <text evidence="2">The sequence shown here is derived from an EMBL/GenBank/DDBJ whole genome shotgun (WGS) entry which is preliminary data.</text>
</comment>
<dbReference type="Pfam" id="PF16888">
    <property type="entry name" value="YwqH-like"/>
    <property type="match status" value="1"/>
</dbReference>
<keyword evidence="3" id="KW-1185">Reference proteome</keyword>
<dbReference type="STRING" id="1150625.Q75_00620"/>
<dbReference type="EMBL" id="LDYG01000001">
    <property type="protein sequence ID" value="KUP09458.1"/>
    <property type="molecule type" value="Genomic_DNA"/>
</dbReference>